<name>A0A183C821_GLOPA</name>
<keyword evidence="1" id="KW-0732">Signal</keyword>
<evidence type="ECO:0000256" key="1">
    <source>
        <dbReference type="SAM" id="SignalP"/>
    </source>
</evidence>
<feature type="chain" id="PRO_5008147201" evidence="1">
    <location>
        <begin position="21"/>
        <end position="98"/>
    </location>
</feature>
<feature type="signal peptide" evidence="1">
    <location>
        <begin position="1"/>
        <end position="20"/>
    </location>
</feature>
<evidence type="ECO:0000313" key="2">
    <source>
        <dbReference type="Proteomes" id="UP000050741"/>
    </source>
</evidence>
<protein>
    <submittedName>
        <fullName evidence="3">Uncharacterized protein</fullName>
    </submittedName>
</protein>
<keyword evidence="2" id="KW-1185">Reference proteome</keyword>
<reference evidence="2" key="1">
    <citation type="submission" date="2013-12" db="EMBL/GenBank/DDBJ databases">
        <authorList>
            <person name="Aslett M."/>
        </authorList>
    </citation>
    <scope>NUCLEOTIDE SEQUENCE [LARGE SCALE GENOMIC DNA]</scope>
    <source>
        <strain evidence="2">Lindley</strain>
    </source>
</reference>
<reference evidence="2" key="2">
    <citation type="submission" date="2014-05" db="EMBL/GenBank/DDBJ databases">
        <title>The genome and life-stage specific transcriptomes of Globodera pallida elucidate key aspects of plant parasitism by a cyst nematode.</title>
        <authorList>
            <person name="Cotton J.A."/>
            <person name="Lilley C.J."/>
            <person name="Jones L.M."/>
            <person name="Kikuchi T."/>
            <person name="Reid A.J."/>
            <person name="Thorpe P."/>
            <person name="Tsai I.J."/>
            <person name="Beasley H."/>
            <person name="Blok V."/>
            <person name="Cock P.J.A."/>
            <person name="Van den Akker S.E."/>
            <person name="Holroyd N."/>
            <person name="Hunt M."/>
            <person name="Mantelin S."/>
            <person name="Naghra H."/>
            <person name="Pain A."/>
            <person name="Palomares-Rius J.E."/>
            <person name="Zarowiecki M."/>
            <person name="Berriman M."/>
            <person name="Jones J.T."/>
            <person name="Urwin P.E."/>
        </authorList>
    </citation>
    <scope>NUCLEOTIDE SEQUENCE [LARGE SCALE GENOMIC DNA]</scope>
    <source>
        <strain evidence="2">Lindley</strain>
    </source>
</reference>
<sequence>MQFFIQFFVLLILAVALCSGGNCLGKKSNSAEFEDTKTIYHSARMDSYVNVIDKNTESIYHSARIELPKKEPKENKNTELKYDEGTLEYYRRNSKRNY</sequence>
<reference evidence="3" key="3">
    <citation type="submission" date="2016-06" db="UniProtKB">
        <authorList>
            <consortium name="WormBaseParasite"/>
        </authorList>
    </citation>
    <scope>IDENTIFICATION</scope>
</reference>
<dbReference type="WBParaSite" id="GPLIN_000901700">
    <property type="protein sequence ID" value="GPLIN_000901700"/>
    <property type="gene ID" value="GPLIN_000901700"/>
</dbReference>
<accession>A0A183C821</accession>
<dbReference type="Proteomes" id="UP000050741">
    <property type="component" value="Unassembled WGS sequence"/>
</dbReference>
<evidence type="ECO:0000313" key="3">
    <source>
        <dbReference type="WBParaSite" id="GPLIN_000901700"/>
    </source>
</evidence>
<proteinExistence type="predicted"/>
<organism evidence="2 3">
    <name type="scientific">Globodera pallida</name>
    <name type="common">Potato cyst nematode worm</name>
    <name type="synonym">Heterodera pallida</name>
    <dbReference type="NCBI Taxonomy" id="36090"/>
    <lineage>
        <taxon>Eukaryota</taxon>
        <taxon>Metazoa</taxon>
        <taxon>Ecdysozoa</taxon>
        <taxon>Nematoda</taxon>
        <taxon>Chromadorea</taxon>
        <taxon>Rhabditida</taxon>
        <taxon>Tylenchina</taxon>
        <taxon>Tylenchomorpha</taxon>
        <taxon>Tylenchoidea</taxon>
        <taxon>Heteroderidae</taxon>
        <taxon>Heteroderinae</taxon>
        <taxon>Globodera</taxon>
    </lineage>
</organism>
<dbReference type="AlphaFoldDB" id="A0A183C821"/>